<dbReference type="Gramene" id="OE9A073866T1">
    <property type="protein sequence ID" value="OE9A073866C1"/>
    <property type="gene ID" value="OE9A073866"/>
</dbReference>
<accession>A0A8S0RKL2</accession>
<keyword evidence="2" id="KW-1185">Reference proteome</keyword>
<reference evidence="1 2" key="1">
    <citation type="submission" date="2019-12" db="EMBL/GenBank/DDBJ databases">
        <authorList>
            <person name="Alioto T."/>
            <person name="Alioto T."/>
            <person name="Gomez Garrido J."/>
        </authorList>
    </citation>
    <scope>NUCLEOTIDE SEQUENCE [LARGE SCALE GENOMIC DNA]</scope>
</reference>
<evidence type="ECO:0000313" key="1">
    <source>
        <dbReference type="EMBL" id="CAA2980371.1"/>
    </source>
</evidence>
<dbReference type="InterPro" id="IPR052054">
    <property type="entry name" value="Oxidative_DNA_repair_enzyme"/>
</dbReference>
<organism evidence="1 2">
    <name type="scientific">Olea europaea subsp. europaea</name>
    <dbReference type="NCBI Taxonomy" id="158383"/>
    <lineage>
        <taxon>Eukaryota</taxon>
        <taxon>Viridiplantae</taxon>
        <taxon>Streptophyta</taxon>
        <taxon>Embryophyta</taxon>
        <taxon>Tracheophyta</taxon>
        <taxon>Spermatophyta</taxon>
        <taxon>Magnoliopsida</taxon>
        <taxon>eudicotyledons</taxon>
        <taxon>Gunneridae</taxon>
        <taxon>Pentapetalae</taxon>
        <taxon>asterids</taxon>
        <taxon>lamiids</taxon>
        <taxon>Lamiales</taxon>
        <taxon>Oleaceae</taxon>
        <taxon>Oleeae</taxon>
        <taxon>Olea</taxon>
    </lineage>
</organism>
<dbReference type="EMBL" id="CACTIH010003646">
    <property type="protein sequence ID" value="CAA2980371.1"/>
    <property type="molecule type" value="Genomic_DNA"/>
</dbReference>
<evidence type="ECO:0000313" key="2">
    <source>
        <dbReference type="Proteomes" id="UP000594638"/>
    </source>
</evidence>
<dbReference type="GO" id="GO:0005634">
    <property type="term" value="C:nucleus"/>
    <property type="evidence" value="ECO:0007669"/>
    <property type="project" value="TreeGrafter"/>
</dbReference>
<protein>
    <submittedName>
        <fullName evidence="1">DNA glycosylase</fullName>
    </submittedName>
</protein>
<dbReference type="PANTHER" id="PTHR10242">
    <property type="entry name" value="8-OXOGUANINE DNA GLYCOSYLASE"/>
    <property type="match status" value="1"/>
</dbReference>
<gene>
    <name evidence="1" type="ORF">OLEA9_A073866</name>
</gene>
<dbReference type="Proteomes" id="UP000594638">
    <property type="component" value="Unassembled WGS sequence"/>
</dbReference>
<dbReference type="OrthoDB" id="4951845at2759"/>
<sequence>MAFESGDQVSVMELRREGSGNVGDRRIQIEKSFTKIRSTYIVPLPRPISFPMTCVAARWSRTLSMAKALCGLQLELQLPLSNDSLANVANETIFGCQTPLEGKGFSSCTKIGNFPSPRELATRNEELLANRCHLGYRAGRILKLAREIVEGRIRLRELEDVVGTLSLSEYNKLAERS</sequence>
<dbReference type="GO" id="GO:0006285">
    <property type="term" value="P:base-excision repair, AP site formation"/>
    <property type="evidence" value="ECO:0007669"/>
    <property type="project" value="TreeGrafter"/>
</dbReference>
<proteinExistence type="predicted"/>
<dbReference type="AlphaFoldDB" id="A0A8S0RKL2"/>
<name>A0A8S0RKL2_OLEEU</name>
<comment type="caution">
    <text evidence="1">The sequence shown here is derived from an EMBL/GenBank/DDBJ whole genome shotgun (WGS) entry which is preliminary data.</text>
</comment>
<dbReference type="Gene3D" id="1.10.340.30">
    <property type="entry name" value="Hypothetical protein, domain 2"/>
    <property type="match status" value="1"/>
</dbReference>
<dbReference type="GO" id="GO:0034039">
    <property type="term" value="F:8-oxo-7,8-dihydroguanine DNA N-glycosylase activity"/>
    <property type="evidence" value="ECO:0007669"/>
    <property type="project" value="TreeGrafter"/>
</dbReference>
<dbReference type="InterPro" id="IPR011257">
    <property type="entry name" value="DNA_glycosylase"/>
</dbReference>
<dbReference type="PANTHER" id="PTHR10242:SF4">
    <property type="entry name" value="OS07G0657600 PROTEIN"/>
    <property type="match status" value="1"/>
</dbReference>
<dbReference type="SUPFAM" id="SSF48150">
    <property type="entry name" value="DNA-glycosylase"/>
    <property type="match status" value="1"/>
</dbReference>